<evidence type="ECO:0000256" key="13">
    <source>
        <dbReference type="ARBA" id="ARBA00023316"/>
    </source>
</evidence>
<name>A0A926DD55_9FIRM</name>
<dbReference type="InterPro" id="IPR005762">
    <property type="entry name" value="MurD"/>
</dbReference>
<evidence type="ECO:0000256" key="6">
    <source>
        <dbReference type="ARBA" id="ARBA00015655"/>
    </source>
</evidence>
<organism evidence="21 22">
    <name type="scientific">Feifania hominis</name>
    <dbReference type="NCBI Taxonomy" id="2763660"/>
    <lineage>
        <taxon>Bacteria</taxon>
        <taxon>Bacillati</taxon>
        <taxon>Bacillota</taxon>
        <taxon>Clostridia</taxon>
        <taxon>Eubacteriales</taxon>
        <taxon>Feifaniaceae</taxon>
        <taxon>Feifania</taxon>
    </lineage>
</organism>
<evidence type="ECO:0000256" key="4">
    <source>
        <dbReference type="ARBA" id="ARBA00010416"/>
    </source>
</evidence>
<dbReference type="Gene3D" id="3.40.1190.10">
    <property type="entry name" value="Mur-like, catalytic domain"/>
    <property type="match status" value="1"/>
</dbReference>
<keyword evidence="12 17" id="KW-0573">Peptidoglycan synthesis</keyword>
<evidence type="ECO:0000256" key="12">
    <source>
        <dbReference type="ARBA" id="ARBA00022984"/>
    </source>
</evidence>
<dbReference type="HAMAP" id="MF_00639">
    <property type="entry name" value="MurD"/>
    <property type="match status" value="1"/>
</dbReference>
<dbReference type="Proteomes" id="UP000620366">
    <property type="component" value="Unassembled WGS sequence"/>
</dbReference>
<evidence type="ECO:0000256" key="10">
    <source>
        <dbReference type="ARBA" id="ARBA00022840"/>
    </source>
</evidence>
<evidence type="ECO:0000256" key="5">
    <source>
        <dbReference type="ARBA" id="ARBA00012212"/>
    </source>
</evidence>
<evidence type="ECO:0000256" key="15">
    <source>
        <dbReference type="ARBA" id="ARBA00032324"/>
    </source>
</evidence>
<gene>
    <name evidence="17" type="primary">murD</name>
    <name evidence="21" type="ORF">H8695_03070</name>
</gene>
<comment type="pathway">
    <text evidence="3 17 18">Cell wall biogenesis; peptidoglycan biosynthesis.</text>
</comment>
<dbReference type="Gene3D" id="3.40.50.720">
    <property type="entry name" value="NAD(P)-binding Rossmann-like Domain"/>
    <property type="match status" value="1"/>
</dbReference>
<dbReference type="NCBIfam" id="TIGR01087">
    <property type="entry name" value="murD"/>
    <property type="match status" value="1"/>
</dbReference>
<dbReference type="GO" id="GO:0009252">
    <property type="term" value="P:peptidoglycan biosynthetic process"/>
    <property type="evidence" value="ECO:0007669"/>
    <property type="project" value="UniProtKB-UniRule"/>
</dbReference>
<keyword evidence="13 17" id="KW-0961">Cell wall biogenesis/degradation</keyword>
<dbReference type="EC" id="6.3.2.9" evidence="5 17"/>
<evidence type="ECO:0000256" key="16">
    <source>
        <dbReference type="ARBA" id="ARBA00047632"/>
    </source>
</evidence>
<dbReference type="EMBL" id="JACRSP010000001">
    <property type="protein sequence ID" value="MBC8535672.1"/>
    <property type="molecule type" value="Genomic_DNA"/>
</dbReference>
<comment type="function">
    <text evidence="1 17 18">Cell wall formation. Catalyzes the addition of glutamate to the nucleotide precursor UDP-N-acetylmuramoyl-L-alanine (UMA).</text>
</comment>
<dbReference type="GO" id="GO:0008764">
    <property type="term" value="F:UDP-N-acetylmuramoylalanine-D-glutamate ligase activity"/>
    <property type="evidence" value="ECO:0007669"/>
    <property type="project" value="UniProtKB-UniRule"/>
</dbReference>
<dbReference type="InterPro" id="IPR013221">
    <property type="entry name" value="Mur_ligase_cen"/>
</dbReference>
<dbReference type="GO" id="GO:0071555">
    <property type="term" value="P:cell wall organization"/>
    <property type="evidence" value="ECO:0007669"/>
    <property type="project" value="UniProtKB-KW"/>
</dbReference>
<dbReference type="Pfam" id="PF08245">
    <property type="entry name" value="Mur_ligase_M"/>
    <property type="match status" value="1"/>
</dbReference>
<accession>A0A926DD55</accession>
<protein>
    <recommendedName>
        <fullName evidence="6 17">UDP-N-acetylmuramoylalanine--D-glutamate ligase</fullName>
        <ecNumber evidence="5 17">6.3.2.9</ecNumber>
    </recommendedName>
    <alternativeName>
        <fullName evidence="15 17">D-glutamic acid-adding enzyme</fullName>
    </alternativeName>
    <alternativeName>
        <fullName evidence="14 17">UDP-N-acetylmuramoyl-L-alanyl-D-glutamate synthetase</fullName>
    </alternativeName>
</protein>
<dbReference type="PANTHER" id="PTHR43692:SF1">
    <property type="entry name" value="UDP-N-ACETYLMURAMOYLALANINE--D-GLUTAMATE LIGASE"/>
    <property type="match status" value="1"/>
</dbReference>
<evidence type="ECO:0000313" key="22">
    <source>
        <dbReference type="Proteomes" id="UP000620366"/>
    </source>
</evidence>
<comment type="catalytic activity">
    <reaction evidence="16 17 18">
        <text>UDP-N-acetyl-alpha-D-muramoyl-L-alanine + D-glutamate + ATP = UDP-N-acetyl-alpha-D-muramoyl-L-alanyl-D-glutamate + ADP + phosphate + H(+)</text>
        <dbReference type="Rhea" id="RHEA:16429"/>
        <dbReference type="ChEBI" id="CHEBI:15378"/>
        <dbReference type="ChEBI" id="CHEBI:29986"/>
        <dbReference type="ChEBI" id="CHEBI:30616"/>
        <dbReference type="ChEBI" id="CHEBI:43474"/>
        <dbReference type="ChEBI" id="CHEBI:83898"/>
        <dbReference type="ChEBI" id="CHEBI:83900"/>
        <dbReference type="ChEBI" id="CHEBI:456216"/>
        <dbReference type="EC" id="6.3.2.9"/>
    </reaction>
</comment>
<keyword evidence="7 17" id="KW-0963">Cytoplasm</keyword>
<keyword evidence="17 18" id="KW-0132">Cell division</keyword>
<dbReference type="InterPro" id="IPR036565">
    <property type="entry name" value="Mur-like_cat_sf"/>
</dbReference>
<dbReference type="GO" id="GO:0051301">
    <property type="term" value="P:cell division"/>
    <property type="evidence" value="ECO:0007669"/>
    <property type="project" value="UniProtKB-KW"/>
</dbReference>
<comment type="caution">
    <text evidence="21">The sequence shown here is derived from an EMBL/GenBank/DDBJ whole genome shotgun (WGS) entry which is preliminary data.</text>
</comment>
<dbReference type="GO" id="GO:0005737">
    <property type="term" value="C:cytoplasm"/>
    <property type="evidence" value="ECO:0007669"/>
    <property type="project" value="UniProtKB-SubCell"/>
</dbReference>
<evidence type="ECO:0000256" key="14">
    <source>
        <dbReference type="ARBA" id="ARBA00030398"/>
    </source>
</evidence>
<dbReference type="SUPFAM" id="SSF53623">
    <property type="entry name" value="MurD-like peptide ligases, catalytic domain"/>
    <property type="match status" value="1"/>
</dbReference>
<evidence type="ECO:0000259" key="20">
    <source>
        <dbReference type="Pfam" id="PF08245"/>
    </source>
</evidence>
<evidence type="ECO:0000256" key="17">
    <source>
        <dbReference type="HAMAP-Rule" id="MF_00639"/>
    </source>
</evidence>
<dbReference type="InterPro" id="IPR036615">
    <property type="entry name" value="Mur_ligase_C_dom_sf"/>
</dbReference>
<proteinExistence type="inferred from homology"/>
<keyword evidence="11 17" id="KW-0133">Cell shape</keyword>
<evidence type="ECO:0000256" key="9">
    <source>
        <dbReference type="ARBA" id="ARBA00022741"/>
    </source>
</evidence>
<evidence type="ECO:0000256" key="3">
    <source>
        <dbReference type="ARBA" id="ARBA00004752"/>
    </source>
</evidence>
<dbReference type="RefSeq" id="WP_249299401.1">
    <property type="nucleotide sequence ID" value="NZ_JACRSP010000001.1"/>
</dbReference>
<dbReference type="InterPro" id="IPR004101">
    <property type="entry name" value="Mur_ligase_C"/>
</dbReference>
<comment type="similarity">
    <text evidence="4 17">Belongs to the MurCDEF family.</text>
</comment>
<dbReference type="PANTHER" id="PTHR43692">
    <property type="entry name" value="UDP-N-ACETYLMURAMOYLALANINE--D-GLUTAMATE LIGASE"/>
    <property type="match status" value="1"/>
</dbReference>
<evidence type="ECO:0000256" key="8">
    <source>
        <dbReference type="ARBA" id="ARBA00022598"/>
    </source>
</evidence>
<evidence type="ECO:0000256" key="7">
    <source>
        <dbReference type="ARBA" id="ARBA00022490"/>
    </source>
</evidence>
<dbReference type="Gene3D" id="3.90.190.20">
    <property type="entry name" value="Mur ligase, C-terminal domain"/>
    <property type="match status" value="1"/>
</dbReference>
<dbReference type="SUPFAM" id="SSF51984">
    <property type="entry name" value="MurCD N-terminal domain"/>
    <property type="match status" value="1"/>
</dbReference>
<keyword evidence="9 17" id="KW-0547">Nucleotide-binding</keyword>
<evidence type="ECO:0000256" key="11">
    <source>
        <dbReference type="ARBA" id="ARBA00022960"/>
    </source>
</evidence>
<evidence type="ECO:0000313" key="21">
    <source>
        <dbReference type="EMBL" id="MBC8535672.1"/>
    </source>
</evidence>
<comment type="subcellular location">
    <subcellularLocation>
        <location evidence="2 17 18">Cytoplasm</location>
    </subcellularLocation>
</comment>
<reference evidence="21" key="1">
    <citation type="submission" date="2020-08" db="EMBL/GenBank/DDBJ databases">
        <title>Genome public.</title>
        <authorList>
            <person name="Liu C."/>
            <person name="Sun Q."/>
        </authorList>
    </citation>
    <scope>NUCLEOTIDE SEQUENCE</scope>
    <source>
        <strain evidence="21">BX7</strain>
    </source>
</reference>
<feature type="domain" description="Mur ligase C-terminal" evidence="19">
    <location>
        <begin position="319"/>
        <end position="438"/>
    </location>
</feature>
<evidence type="ECO:0000256" key="2">
    <source>
        <dbReference type="ARBA" id="ARBA00004496"/>
    </source>
</evidence>
<keyword evidence="10 17" id="KW-0067">ATP-binding</keyword>
<feature type="domain" description="Mur ligase central" evidence="20">
    <location>
        <begin position="121"/>
        <end position="298"/>
    </location>
</feature>
<keyword evidence="22" id="KW-1185">Reference proteome</keyword>
<feature type="binding site" evidence="17">
    <location>
        <begin position="123"/>
        <end position="129"/>
    </location>
    <ligand>
        <name>ATP</name>
        <dbReference type="ChEBI" id="CHEBI:30616"/>
    </ligand>
</feature>
<evidence type="ECO:0000256" key="1">
    <source>
        <dbReference type="ARBA" id="ARBA00002734"/>
    </source>
</evidence>
<sequence>MNQKCAAFFEWIRGRKIAVIGIGVSNTPLIRLLAAKGARVTACDRKSLTELGDLVEELMSLGVTLKLGEHYLDELDAELLFRTPGMRPDIAPLCQARERGVTVTSEMEVFFALCPCKIIAVTGSDGKSTTTSLIAALLKAQGKRCHLGGNIGRPLLPDIEKIEQGDVAVLELSSFQLMTMRRSPDVAVITNVAPNHLDWHTSMEEYAGSKENIFLHQDENGLLVLNADNDYTRSYAARAKGRVLLFSRREKVDDGCYYADGWIRRVRNGADAPFLRRDELHLPGDHNVENFMAALCAVRGLVSDDTVRRVAADFAGLPHRLELVRELDGVRYYNDSIASSPTRTRACFASFKQKIIVILGGYDKKIAFDDFGADVVRNAKAAVLIGVTAPKIEQAIRSAAGYRTDTPILRQATSLEEAVREARALAAPGDVVVLSPACASFDMFRNFMERGDRFRELVSALN</sequence>
<dbReference type="AlphaFoldDB" id="A0A926DD55"/>
<dbReference type="GO" id="GO:0005524">
    <property type="term" value="F:ATP binding"/>
    <property type="evidence" value="ECO:0007669"/>
    <property type="project" value="UniProtKB-UniRule"/>
</dbReference>
<dbReference type="GO" id="GO:0008360">
    <property type="term" value="P:regulation of cell shape"/>
    <property type="evidence" value="ECO:0007669"/>
    <property type="project" value="UniProtKB-KW"/>
</dbReference>
<evidence type="ECO:0000259" key="19">
    <source>
        <dbReference type="Pfam" id="PF02875"/>
    </source>
</evidence>
<evidence type="ECO:0000256" key="18">
    <source>
        <dbReference type="RuleBase" id="RU003664"/>
    </source>
</evidence>
<dbReference type="SUPFAM" id="SSF53244">
    <property type="entry name" value="MurD-like peptide ligases, peptide-binding domain"/>
    <property type="match status" value="1"/>
</dbReference>
<keyword evidence="17 18" id="KW-0131">Cell cycle</keyword>
<dbReference type="Pfam" id="PF02875">
    <property type="entry name" value="Mur_ligase_C"/>
    <property type="match status" value="1"/>
</dbReference>
<keyword evidence="8 17" id="KW-0436">Ligase</keyword>